<keyword evidence="8" id="KW-0812">Transmembrane</keyword>
<evidence type="ECO:0000256" key="1">
    <source>
        <dbReference type="ARBA" id="ARBA00001936"/>
    </source>
</evidence>
<comment type="pathway">
    <text evidence="3">Protein modification; protein glycosylation.</text>
</comment>
<dbReference type="OrthoDB" id="6479716at2759"/>
<keyword evidence="7" id="KW-0808">Transferase</keyword>
<evidence type="ECO:0000256" key="7">
    <source>
        <dbReference type="ARBA" id="ARBA00022679"/>
    </source>
</evidence>
<dbReference type="EMBL" id="LR900653">
    <property type="protein sequence ID" value="CAD7246451.1"/>
    <property type="molecule type" value="Genomic_DNA"/>
</dbReference>
<keyword evidence="14" id="KW-0325">Glycoprotein</keyword>
<dbReference type="Pfam" id="PF13896">
    <property type="entry name" value="Glyco_transf_49"/>
    <property type="match status" value="1"/>
</dbReference>
<sequence length="437" mass="50450">MRRIGFSRIRRAAIIVSLLAVGFLLNRATRSQVQCCEPSQVNVRKLLTNHKTNGTFDFHPERGIRDKWGKFAVHPFVRTGTEWDVSSMTSRVCAATHVTMERLYQLVDVSRVWKGPISTAVFTPDVEADVGRRIVEMLRRCVPEIRRQVSFHFVTDLEHPPKLLPEEGDSEVKYDEYLCSNLEPEIESLLAKRSPGMMEWRVPLKYPQNLMRNVARSSCNTPFTFLIDVDMVPMPGLKESLDGFLESQGNESTKCVYVIPTYEIHDSVTVLPRNKTELLRLVKKKLAQPFHVKVAVRNSQSSDLRRWASIPESPDLEVAYNVTKYQIGYEPVYVARADIPPFDERFLGYGCTRYTQAYEMYVADYQFLVLNNAFTSHRGFQTISSRPGWRAKQHQDNMKLMRGFAEELKIKYKKDPKNFVKHAKMLSKVRVTYGKPK</sequence>
<evidence type="ECO:0000313" key="22">
    <source>
        <dbReference type="EMBL" id="CAD7246451.1"/>
    </source>
</evidence>
<keyword evidence="9" id="KW-0479">Metal-binding</keyword>
<comment type="cofactor">
    <cofactor evidence="1">
        <name>Mn(2+)</name>
        <dbReference type="ChEBI" id="CHEBI:29035"/>
    </cofactor>
</comment>
<keyword evidence="6" id="KW-0328">Glycosyltransferase</keyword>
<dbReference type="GO" id="GO:0035269">
    <property type="term" value="P:protein O-linked glycosylation via mannose"/>
    <property type="evidence" value="ECO:0007669"/>
    <property type="project" value="TreeGrafter"/>
</dbReference>
<evidence type="ECO:0000256" key="12">
    <source>
        <dbReference type="ARBA" id="ARBA00023034"/>
    </source>
</evidence>
<keyword evidence="23" id="KW-1185">Reference proteome</keyword>
<feature type="chain" id="PRO_5036402460" description="Beta-1,4-glucuronyltransferase 1" evidence="21">
    <location>
        <begin position="29"/>
        <end position="437"/>
    </location>
</feature>
<name>A0A7R8X9B5_9CRUS</name>
<dbReference type="InterPro" id="IPR043189">
    <property type="entry name" value="B4GAT1"/>
</dbReference>
<evidence type="ECO:0000256" key="17">
    <source>
        <dbReference type="ARBA" id="ARBA00032175"/>
    </source>
</evidence>
<dbReference type="AlphaFoldDB" id="A0A7R8X9B5"/>
<dbReference type="Proteomes" id="UP000677054">
    <property type="component" value="Unassembled WGS sequence"/>
</dbReference>
<evidence type="ECO:0000256" key="9">
    <source>
        <dbReference type="ARBA" id="ARBA00022723"/>
    </source>
</evidence>
<keyword evidence="15" id="KW-0464">Manganese</keyword>
<dbReference type="GO" id="GO:0046872">
    <property type="term" value="F:metal ion binding"/>
    <property type="evidence" value="ECO:0007669"/>
    <property type="project" value="UniProtKB-KW"/>
</dbReference>
<reference evidence="22" key="1">
    <citation type="submission" date="2020-11" db="EMBL/GenBank/DDBJ databases">
        <authorList>
            <person name="Tran Van P."/>
        </authorList>
    </citation>
    <scope>NUCLEOTIDE SEQUENCE</scope>
</reference>
<evidence type="ECO:0000256" key="8">
    <source>
        <dbReference type="ARBA" id="ARBA00022692"/>
    </source>
</evidence>
<gene>
    <name evidence="22" type="ORF">DSTB1V02_LOCUS6301</name>
</gene>
<comment type="subcellular location">
    <subcellularLocation>
        <location evidence="2">Golgi apparatus membrane</location>
        <topology evidence="2">Single-pass type II membrane protein</topology>
    </subcellularLocation>
</comment>
<evidence type="ECO:0000313" key="23">
    <source>
        <dbReference type="Proteomes" id="UP000677054"/>
    </source>
</evidence>
<dbReference type="EMBL" id="CAJPEV010001136">
    <property type="protein sequence ID" value="CAG0890946.1"/>
    <property type="molecule type" value="Genomic_DNA"/>
</dbReference>
<evidence type="ECO:0000256" key="10">
    <source>
        <dbReference type="ARBA" id="ARBA00022968"/>
    </source>
</evidence>
<protein>
    <recommendedName>
        <fullName evidence="5">Beta-1,4-glucuronyltransferase 1</fullName>
    </recommendedName>
    <alternativeName>
        <fullName evidence="16">I-beta-1,3-N-acetylglucosaminyltransferase</fullName>
    </alternativeName>
    <alternativeName>
        <fullName evidence="19">N-acetyllactosaminide beta-1,3-N-acetylglucosaminyltransferase</fullName>
    </alternativeName>
    <alternativeName>
        <fullName evidence="17">Poly-N-acetyllactosamine extension enzyme</fullName>
    </alternativeName>
    <alternativeName>
        <fullName evidence="18">UDP-GlcNAc:betaGal beta-1,3-N-acetylglucosaminyltransferase 1</fullName>
    </alternativeName>
</protein>
<proteinExistence type="inferred from homology"/>
<keyword evidence="11" id="KW-1133">Transmembrane helix</keyword>
<feature type="signal peptide" evidence="21">
    <location>
        <begin position="1"/>
        <end position="28"/>
    </location>
</feature>
<keyword evidence="13" id="KW-0472">Membrane</keyword>
<keyword evidence="12" id="KW-0333">Golgi apparatus</keyword>
<comment type="catalytic activity">
    <reaction evidence="20">
        <text>3-O-[beta-D-Xyl-(1-&gt;4)-Rib-ol-P-Rib-ol-P-3-beta-D-GalNAc-(1-&gt;3)-beta-D-GlcNAc-(1-&gt;4)-(O-6-P-alpha-D-Man)]-Thr-[protein] + UDP-alpha-D-glucuronate = 3-O-[beta-D-GlcA-(1-&gt;3)-beta-D-Xyl-(1-&gt;4)-Rib-ol-P-Rib-ol-P-3-beta-D-GalNAc-(1-&gt;3)-beta-D-GlcNAc-(1-&gt;4)-(O-6-P-alpha-D-Man)]-Thr-[protein] + UDP + H(+)</text>
        <dbReference type="Rhea" id="RHEA:46860"/>
        <dbReference type="Rhea" id="RHEA-COMP:15023"/>
        <dbReference type="Rhea" id="RHEA-COMP:17482"/>
        <dbReference type="ChEBI" id="CHEBI:15378"/>
        <dbReference type="ChEBI" id="CHEBI:58052"/>
        <dbReference type="ChEBI" id="CHEBI:58223"/>
        <dbReference type="ChEBI" id="CHEBI:142405"/>
        <dbReference type="ChEBI" id="CHEBI:177336"/>
    </reaction>
</comment>
<evidence type="ECO:0000256" key="6">
    <source>
        <dbReference type="ARBA" id="ARBA00022676"/>
    </source>
</evidence>
<dbReference type="UniPathway" id="UPA00378"/>
<evidence type="ECO:0000256" key="21">
    <source>
        <dbReference type="SAM" id="SignalP"/>
    </source>
</evidence>
<evidence type="ECO:0000256" key="20">
    <source>
        <dbReference type="ARBA" id="ARBA00047852"/>
    </source>
</evidence>
<evidence type="ECO:0000256" key="2">
    <source>
        <dbReference type="ARBA" id="ARBA00004323"/>
    </source>
</evidence>
<comment type="similarity">
    <text evidence="4">Belongs to the glycosyltransferase 49 family.</text>
</comment>
<dbReference type="PANTHER" id="PTHR46420:SF1">
    <property type="entry name" value="BETA-1,4-GLUCURONYLTRANSFERASE 1"/>
    <property type="match status" value="1"/>
</dbReference>
<dbReference type="PANTHER" id="PTHR46420">
    <property type="entry name" value="BETA-1,4-GLUCURONYLTRANSFERASE 1"/>
    <property type="match status" value="1"/>
</dbReference>
<evidence type="ECO:0000256" key="4">
    <source>
        <dbReference type="ARBA" id="ARBA00008539"/>
    </source>
</evidence>
<evidence type="ECO:0000256" key="16">
    <source>
        <dbReference type="ARBA" id="ARBA00030723"/>
    </source>
</evidence>
<evidence type="ECO:0000256" key="14">
    <source>
        <dbReference type="ARBA" id="ARBA00023180"/>
    </source>
</evidence>
<evidence type="ECO:0000256" key="13">
    <source>
        <dbReference type="ARBA" id="ARBA00023136"/>
    </source>
</evidence>
<evidence type="ECO:0000256" key="15">
    <source>
        <dbReference type="ARBA" id="ARBA00023211"/>
    </source>
</evidence>
<keyword evidence="21" id="KW-0732">Signal</keyword>
<organism evidence="22">
    <name type="scientific">Darwinula stevensoni</name>
    <dbReference type="NCBI Taxonomy" id="69355"/>
    <lineage>
        <taxon>Eukaryota</taxon>
        <taxon>Metazoa</taxon>
        <taxon>Ecdysozoa</taxon>
        <taxon>Arthropoda</taxon>
        <taxon>Crustacea</taxon>
        <taxon>Oligostraca</taxon>
        <taxon>Ostracoda</taxon>
        <taxon>Podocopa</taxon>
        <taxon>Podocopida</taxon>
        <taxon>Darwinulocopina</taxon>
        <taxon>Darwinuloidea</taxon>
        <taxon>Darwinulidae</taxon>
        <taxon>Darwinula</taxon>
    </lineage>
</organism>
<evidence type="ECO:0000256" key="3">
    <source>
        <dbReference type="ARBA" id="ARBA00004922"/>
    </source>
</evidence>
<keyword evidence="10" id="KW-0735">Signal-anchor</keyword>
<evidence type="ECO:0000256" key="5">
    <source>
        <dbReference type="ARBA" id="ARBA00017962"/>
    </source>
</evidence>
<dbReference type="GO" id="GO:0000139">
    <property type="term" value="C:Golgi membrane"/>
    <property type="evidence" value="ECO:0007669"/>
    <property type="project" value="UniProtKB-SubCell"/>
</dbReference>
<evidence type="ECO:0000256" key="19">
    <source>
        <dbReference type="ARBA" id="ARBA00033291"/>
    </source>
</evidence>
<evidence type="ECO:0000256" key="11">
    <source>
        <dbReference type="ARBA" id="ARBA00022989"/>
    </source>
</evidence>
<dbReference type="GO" id="GO:0015020">
    <property type="term" value="F:glucuronosyltransferase activity"/>
    <property type="evidence" value="ECO:0007669"/>
    <property type="project" value="InterPro"/>
</dbReference>
<accession>A0A7R8X9B5</accession>
<evidence type="ECO:0000256" key="18">
    <source>
        <dbReference type="ARBA" id="ARBA00032181"/>
    </source>
</evidence>